<gene>
    <name evidence="1" type="ORF">SAMN06265350_10674</name>
</gene>
<keyword evidence="2" id="KW-1185">Reference proteome</keyword>
<dbReference type="EMBL" id="FXSZ01000006">
    <property type="protein sequence ID" value="SMO68115.1"/>
    <property type="molecule type" value="Genomic_DNA"/>
</dbReference>
<evidence type="ECO:0008006" key="3">
    <source>
        <dbReference type="Google" id="ProtNLM"/>
    </source>
</evidence>
<dbReference type="Proteomes" id="UP000315971">
    <property type="component" value="Unassembled WGS sequence"/>
</dbReference>
<proteinExistence type="predicted"/>
<evidence type="ECO:0000313" key="1">
    <source>
        <dbReference type="EMBL" id="SMO68115.1"/>
    </source>
</evidence>
<accession>A0A521D917</accession>
<dbReference type="PANTHER" id="PTHR36842">
    <property type="entry name" value="PROTEIN TOLB HOMOLOG"/>
    <property type="match status" value="1"/>
</dbReference>
<organism evidence="1 2">
    <name type="scientific">Solitalea koreensis</name>
    <dbReference type="NCBI Taxonomy" id="543615"/>
    <lineage>
        <taxon>Bacteria</taxon>
        <taxon>Pseudomonadati</taxon>
        <taxon>Bacteroidota</taxon>
        <taxon>Sphingobacteriia</taxon>
        <taxon>Sphingobacteriales</taxon>
        <taxon>Sphingobacteriaceae</taxon>
        <taxon>Solitalea</taxon>
    </lineage>
</organism>
<protein>
    <recommendedName>
        <fullName evidence="3">WD40-like Beta Propeller Repeat</fullName>
    </recommendedName>
</protein>
<dbReference type="Gene3D" id="2.120.10.30">
    <property type="entry name" value="TolB, C-terminal domain"/>
    <property type="match status" value="1"/>
</dbReference>
<evidence type="ECO:0000313" key="2">
    <source>
        <dbReference type="Proteomes" id="UP000315971"/>
    </source>
</evidence>
<dbReference type="PANTHER" id="PTHR36842:SF1">
    <property type="entry name" value="PROTEIN TOLB"/>
    <property type="match status" value="1"/>
</dbReference>
<dbReference type="AlphaFoldDB" id="A0A521D917"/>
<dbReference type="RefSeq" id="WP_142604009.1">
    <property type="nucleotide sequence ID" value="NZ_FXSZ01000006.1"/>
</dbReference>
<dbReference type="SUPFAM" id="SSF82171">
    <property type="entry name" value="DPP6 N-terminal domain-like"/>
    <property type="match status" value="1"/>
</dbReference>
<name>A0A521D917_9SPHI</name>
<dbReference type="InterPro" id="IPR011042">
    <property type="entry name" value="6-blade_b-propeller_TolB-like"/>
</dbReference>
<dbReference type="OrthoDB" id="9799878at2"/>
<reference evidence="1 2" key="1">
    <citation type="submission" date="2017-05" db="EMBL/GenBank/DDBJ databases">
        <authorList>
            <person name="Varghese N."/>
            <person name="Submissions S."/>
        </authorList>
    </citation>
    <scope>NUCLEOTIDE SEQUENCE [LARGE SCALE GENOMIC DNA]</scope>
    <source>
        <strain evidence="1 2">DSM 21342</strain>
    </source>
</reference>
<sequence length="946" mass="108697">MRQLQTQKLLLIRILILIISTLSLTTAKAQVFNFGQNPPSIKWQQIDTKNYKVLFPSDFEKEAQRVASVLEHLYNYEKKSLPTHPRKITIILQNRPVESNGFVTLAPRHSEFYATPPQDMEPTDWLNSLAIHELRHVVQIDKTSEGINIPLIEQIQFAVFGTVFPIWFIEGDAVITETVLSNSGRGRLPNWEKEYRANTLSGENYSYSKYYLGSMKDNIPDYYRLGYFMTTKLRRDAGDTIYNAIFCRAKNKPYIPWPFSNAVNHFTGMSTQQLYKATIADLKGRWQNQLEKLSCDSVHSINKRINNVPTDYFLPKPSGNGSIICIKKGLGDVSAFVQIDPNGKEKRLFKIGLQLSPNFDLKNDVLVWDEEHFDPRFQYQTYSVLLSYNLKTKEYKQLSNHSRLFSPTLSYDGKTIACVNIDHANNFSILLIDSQTGQHLDSIANPENYILQTPSFNKTGDALVASVSSNNGRSFIRYDLKTRNSTLLMPFSFKESQRPCFVGNKILFSSVYNGIDNIYLFDPSNNDLKQVTNVGFGAYNPTYVDSSEQLFFNNFNKKGLDIASSKLNENALKRTDIRKNNFIDFSAPLVSRESGHSVLDTIPLSTHPTKKYNEWSHLFNFHSISPWISRGNDDNLIAGLRLQSNNLLNTMSLYTGYDYDQSVNAGQYSVGLEFKKYFPVFSFSLLNRERSGLIQSSATTYIPINFRENKIELGVLVPFLFTNRNYVYNTGMGLSTTYTSRYNVINEPKNFVSTIRFPLTTSYYFNRNSLRSVRDFAPHWGQNIAVAYKFLPDNNDYSGNIFTFESSFFFPGLAKHHSFITSFNYEHGAGIYRNEIDIPEASGAGSFLRTEPLKNSLLIRYRLPLFYPDWELGRFAYIKRVRGGLFTDYENITSLRDVTSYGLELRADCNLLRYYLPVFDIGTKMIFINDNRYKSPIFELILNFSL</sequence>